<reference evidence="1 2" key="1">
    <citation type="journal article" date="2021" name="Cell Host Microbe">
        <title>in vivo commensal control of Clostridioides difficile virulence.</title>
        <authorList>
            <person name="Girinathan B.P."/>
            <person name="Dibenedetto N."/>
            <person name="Worley J.N."/>
            <person name="Peltier J."/>
            <person name="Arrieta-Ortiz M.L."/>
            <person name="Rupa Christinal Immanuel S."/>
            <person name="Lavin R."/>
            <person name="Delaney M.L."/>
            <person name="Cummins C."/>
            <person name="Hoffmann M."/>
            <person name="Luo Y."/>
            <person name="Gonzalez-Escalona N."/>
            <person name="Allard M."/>
            <person name="Onderdonk A.B."/>
            <person name="Gerber G.K."/>
            <person name="Sonenshein A.L."/>
            <person name="Baliga N."/>
            <person name="Dupuy B."/>
            <person name="Bry L."/>
        </authorList>
    </citation>
    <scope>NUCLEOTIDE SEQUENCE [LARGE SCALE GENOMIC DNA]</scope>
    <source>
        <strain evidence="1 2">DSM 599</strain>
    </source>
</reference>
<comment type="caution">
    <text evidence="1">The sequence shown here is derived from an EMBL/GenBank/DDBJ whole genome shotgun (WGS) entry which is preliminary data.</text>
</comment>
<organism evidence="1 2">
    <name type="scientific">Clostridium sardiniense</name>
    <name type="common">Clostridium absonum</name>
    <dbReference type="NCBI Taxonomy" id="29369"/>
    <lineage>
        <taxon>Bacteria</taxon>
        <taxon>Bacillati</taxon>
        <taxon>Bacillota</taxon>
        <taxon>Clostridia</taxon>
        <taxon>Eubacteriales</taxon>
        <taxon>Clostridiaceae</taxon>
        <taxon>Clostridium</taxon>
    </lineage>
</organism>
<name>A0ABS7KZ25_CLOSR</name>
<gene>
    <name evidence="1" type="ORF">K5V21_11500</name>
</gene>
<evidence type="ECO:0000313" key="2">
    <source>
        <dbReference type="Proteomes" id="UP001299068"/>
    </source>
</evidence>
<dbReference type="EMBL" id="JAIKTU010000008">
    <property type="protein sequence ID" value="MBY0756070.1"/>
    <property type="molecule type" value="Genomic_DNA"/>
</dbReference>
<accession>A0ABS7KZ25</accession>
<dbReference type="Proteomes" id="UP001299068">
    <property type="component" value="Unassembled WGS sequence"/>
</dbReference>
<sequence length="76" mass="8746">MENLLSIENDGVRIRDKESNVLYKWNMIKAINFKGDKLKNITIIDITDNPIAIVPIIENDESQKLVCNTIESMIKK</sequence>
<protein>
    <submittedName>
        <fullName evidence="1">Uncharacterized protein</fullName>
    </submittedName>
</protein>
<evidence type="ECO:0000313" key="1">
    <source>
        <dbReference type="EMBL" id="MBY0756070.1"/>
    </source>
</evidence>
<proteinExistence type="predicted"/>
<dbReference type="RefSeq" id="WP_221861369.1">
    <property type="nucleotide sequence ID" value="NZ_JAIKTU010000008.1"/>
</dbReference>
<keyword evidence="2" id="KW-1185">Reference proteome</keyword>